<sequence>MKTNIIIDISNKRWMSETEAVTYTTLSRDSLRFFRDTNQLPFRMFGKNVKYERKDLDIVMEGLEYHENGKIRKSKLAIPKNH</sequence>
<organism evidence="1">
    <name type="scientific">uncultured Paludibacter sp</name>
    <dbReference type="NCBI Taxonomy" id="497635"/>
    <lineage>
        <taxon>Bacteria</taxon>
        <taxon>Pseudomonadati</taxon>
        <taxon>Bacteroidota</taxon>
        <taxon>Bacteroidia</taxon>
        <taxon>Bacteroidales</taxon>
        <taxon>Paludibacteraceae</taxon>
        <taxon>Paludibacter</taxon>
        <taxon>environmental samples</taxon>
    </lineage>
</organism>
<accession>A0A653AJF6</accession>
<dbReference type="AlphaFoldDB" id="A0A653AJF6"/>
<gene>
    <name evidence="1" type="ORF">TRIP_D440221</name>
</gene>
<name>A0A653AJF6_9BACT</name>
<dbReference type="EMBL" id="UPXZ01000039">
    <property type="protein sequence ID" value="VBB48203.1"/>
    <property type="molecule type" value="Genomic_DNA"/>
</dbReference>
<evidence type="ECO:0000313" key="1">
    <source>
        <dbReference type="EMBL" id="VBB48203.1"/>
    </source>
</evidence>
<protein>
    <recommendedName>
        <fullName evidence="2">Helix-turn-helix domain-containing protein</fullName>
    </recommendedName>
</protein>
<reference evidence="1" key="1">
    <citation type="submission" date="2018-07" db="EMBL/GenBank/DDBJ databases">
        <authorList>
            <consortium name="Genoscope - CEA"/>
            <person name="William W."/>
        </authorList>
    </citation>
    <scope>NUCLEOTIDE SEQUENCE</scope>
    <source>
        <strain evidence="1">IK1</strain>
    </source>
</reference>
<evidence type="ECO:0008006" key="2">
    <source>
        <dbReference type="Google" id="ProtNLM"/>
    </source>
</evidence>
<proteinExistence type="predicted"/>